<dbReference type="PRINTS" id="PR00033">
    <property type="entry name" value="HTHASNC"/>
</dbReference>
<dbReference type="Proteomes" id="UP000070258">
    <property type="component" value="Unassembled WGS sequence"/>
</dbReference>
<evidence type="ECO:0000313" key="7">
    <source>
        <dbReference type="EMBL" id="KXP12592.1"/>
    </source>
</evidence>
<dbReference type="InterPro" id="IPR000485">
    <property type="entry name" value="AsnC-type_HTH_dom"/>
</dbReference>
<reference evidence="7" key="3">
    <citation type="submission" date="2016-02" db="EMBL/GenBank/DDBJ databases">
        <authorList>
            <person name="Teng J.L."/>
            <person name="Yang Y."/>
            <person name="Huang Y."/>
            <person name="Guo F."/>
            <person name="Wei W."/>
            <person name="Chen J.H."/>
            <person name="Wong S.Y."/>
            <person name="Lau S.K."/>
            <person name="Woo P.C."/>
        </authorList>
    </citation>
    <scope>NUCLEOTIDE SEQUENCE</scope>
    <source>
        <strain evidence="7">JCM 15929</strain>
    </source>
</reference>
<comment type="caution">
    <text evidence="7">The sequence shown here is derived from an EMBL/GenBank/DDBJ whole genome shotgun (WGS) entry which is preliminary data.</text>
</comment>
<accession>A0A138AQ68</accession>
<evidence type="ECO:0000313" key="9">
    <source>
        <dbReference type="Proteomes" id="UP000070409"/>
    </source>
</evidence>
<dbReference type="Pfam" id="PF01037">
    <property type="entry name" value="AsnC_trans_reg"/>
    <property type="match status" value="1"/>
</dbReference>
<dbReference type="InterPro" id="IPR019887">
    <property type="entry name" value="Tscrpt_reg_AsnC/Lrp_C"/>
</dbReference>
<keyword evidence="3" id="KW-0804">Transcription</keyword>
<dbReference type="Pfam" id="PF13412">
    <property type="entry name" value="HTH_24"/>
    <property type="match status" value="1"/>
</dbReference>
<dbReference type="STRING" id="239498.AXK60_05105"/>
<evidence type="ECO:0000256" key="1">
    <source>
        <dbReference type="ARBA" id="ARBA00023015"/>
    </source>
</evidence>
<reference evidence="8" key="2">
    <citation type="submission" date="2016-02" db="EMBL/GenBank/DDBJ databases">
        <authorList>
            <person name="Wen L."/>
            <person name="He K."/>
            <person name="Yang H."/>
        </authorList>
    </citation>
    <scope>NUCLEOTIDE SEQUENCE [LARGE SCALE GENOMIC DNA]</scope>
    <source>
        <strain evidence="8">JCM 15929</strain>
    </source>
</reference>
<dbReference type="InterPro" id="IPR011008">
    <property type="entry name" value="Dimeric_a/b-barrel"/>
</dbReference>
<proteinExistence type="predicted"/>
<evidence type="ECO:0000259" key="5">
    <source>
        <dbReference type="PROSITE" id="PS50956"/>
    </source>
</evidence>
<dbReference type="GO" id="GO:0043200">
    <property type="term" value="P:response to amino acid"/>
    <property type="evidence" value="ECO:0007669"/>
    <property type="project" value="TreeGrafter"/>
</dbReference>
<feature type="domain" description="HTH asnC-type" evidence="5">
    <location>
        <begin position="23"/>
        <end position="84"/>
    </location>
</feature>
<dbReference type="EMBL" id="LSRF01000012">
    <property type="protein sequence ID" value="KXP12592.1"/>
    <property type="molecule type" value="Genomic_DNA"/>
</dbReference>
<dbReference type="Gene3D" id="1.10.10.10">
    <property type="entry name" value="Winged helix-like DNA-binding domain superfamily/Winged helix DNA-binding domain"/>
    <property type="match status" value="1"/>
</dbReference>
<keyword evidence="2" id="KW-0238">DNA-binding</keyword>
<dbReference type="GO" id="GO:0005829">
    <property type="term" value="C:cytosol"/>
    <property type="evidence" value="ECO:0007669"/>
    <property type="project" value="TreeGrafter"/>
</dbReference>
<dbReference type="InterPro" id="IPR019888">
    <property type="entry name" value="Tscrpt_reg_AsnC-like"/>
</dbReference>
<reference evidence="6 9" key="1">
    <citation type="submission" date="2016-02" db="EMBL/GenBank/DDBJ databases">
        <authorList>
            <person name="Teng J.L."/>
            <person name="Tang Y."/>
            <person name="Huang Y."/>
            <person name="Guo F."/>
            <person name="Wei W."/>
            <person name="Chen J.H."/>
            <person name="Wong S.Y."/>
            <person name="Lau S.K."/>
            <person name="Woo P.C."/>
        </authorList>
    </citation>
    <scope>NUCLEOTIDE SEQUENCE [LARGE SCALE GENOMIC DNA]</scope>
    <source>
        <strain evidence="6 9">JCM 13375</strain>
    </source>
</reference>
<evidence type="ECO:0000256" key="2">
    <source>
        <dbReference type="ARBA" id="ARBA00023125"/>
    </source>
</evidence>
<dbReference type="InterPro" id="IPR036388">
    <property type="entry name" value="WH-like_DNA-bd_sf"/>
</dbReference>
<gene>
    <name evidence="7" type="ORF">AXK60_05105</name>
    <name evidence="6" type="ORF">AXK61_04995</name>
</gene>
<dbReference type="PANTHER" id="PTHR30154">
    <property type="entry name" value="LEUCINE-RESPONSIVE REGULATORY PROTEIN"/>
    <property type="match status" value="1"/>
</dbReference>
<dbReference type="PANTHER" id="PTHR30154:SF54">
    <property type="entry name" value="POSSIBLE TRANSCRIPTIONAL REGULATORY PROTEIN (PROBABLY LRP_ASNC-FAMILY)"/>
    <property type="match status" value="1"/>
</dbReference>
<dbReference type="OrthoDB" id="4411089at2"/>
<name>A0A138AQ68_9ACTN</name>
<dbReference type="AlphaFoldDB" id="A0A138AQ68"/>
<sequence length="169" mass="18403">MTAGGSAKSAYRPAPTNDHRPLLDDADRRILLVLQRDGRVSNAALAEEVGLAPSTVHTRVRRLTDAGVIRGFFADVDPAAVGRPLRAMIAVTLRSTARHRIRQFVESVIDLPPVIDAYFLAGGDDYLLHIAAIDTEDLRHLVEYLSAREEVAGTNTSLVFEHVRGSAPL</sequence>
<evidence type="ECO:0000313" key="6">
    <source>
        <dbReference type="EMBL" id="KXO93898.1"/>
    </source>
</evidence>
<keyword evidence="1" id="KW-0805">Transcription regulation</keyword>
<dbReference type="InterPro" id="IPR011991">
    <property type="entry name" value="ArsR-like_HTH"/>
</dbReference>
<dbReference type="PROSITE" id="PS50956">
    <property type="entry name" value="HTH_ASNC_2"/>
    <property type="match status" value="1"/>
</dbReference>
<dbReference type="GO" id="GO:0043565">
    <property type="term" value="F:sequence-specific DNA binding"/>
    <property type="evidence" value="ECO:0007669"/>
    <property type="project" value="InterPro"/>
</dbReference>
<dbReference type="EMBL" id="LSRE01000034">
    <property type="protein sequence ID" value="KXO93898.1"/>
    <property type="molecule type" value="Genomic_DNA"/>
</dbReference>
<dbReference type="SMART" id="SM00344">
    <property type="entry name" value="HTH_ASNC"/>
    <property type="match status" value="1"/>
</dbReference>
<keyword evidence="9" id="KW-1185">Reference proteome</keyword>
<feature type="region of interest" description="Disordered" evidence="4">
    <location>
        <begin position="1"/>
        <end position="22"/>
    </location>
</feature>
<dbReference type="SUPFAM" id="SSF54909">
    <property type="entry name" value="Dimeric alpha+beta barrel"/>
    <property type="match status" value="1"/>
</dbReference>
<dbReference type="RefSeq" id="WP_068570573.1">
    <property type="nucleotide sequence ID" value="NZ_LSRE01000034.1"/>
</dbReference>
<dbReference type="SUPFAM" id="SSF46785">
    <property type="entry name" value="Winged helix' DNA-binding domain"/>
    <property type="match status" value="1"/>
</dbReference>
<protein>
    <submittedName>
        <fullName evidence="7">AsnC family transcriptional regulator</fullName>
    </submittedName>
</protein>
<evidence type="ECO:0000256" key="3">
    <source>
        <dbReference type="ARBA" id="ARBA00023163"/>
    </source>
</evidence>
<organism evidence="7 8">
    <name type="scientific">Tsukamurella pseudospumae</name>
    <dbReference type="NCBI Taxonomy" id="239498"/>
    <lineage>
        <taxon>Bacteria</taxon>
        <taxon>Bacillati</taxon>
        <taxon>Actinomycetota</taxon>
        <taxon>Actinomycetes</taxon>
        <taxon>Mycobacteriales</taxon>
        <taxon>Tsukamurellaceae</taxon>
        <taxon>Tsukamurella</taxon>
    </lineage>
</organism>
<dbReference type="Gene3D" id="3.30.70.920">
    <property type="match status" value="1"/>
</dbReference>
<evidence type="ECO:0000256" key="4">
    <source>
        <dbReference type="SAM" id="MobiDB-lite"/>
    </source>
</evidence>
<dbReference type="Proteomes" id="UP000070409">
    <property type="component" value="Unassembled WGS sequence"/>
</dbReference>
<dbReference type="CDD" id="cd00090">
    <property type="entry name" value="HTH_ARSR"/>
    <property type="match status" value="1"/>
</dbReference>
<evidence type="ECO:0000313" key="8">
    <source>
        <dbReference type="Proteomes" id="UP000070258"/>
    </source>
</evidence>
<dbReference type="InterPro" id="IPR036390">
    <property type="entry name" value="WH_DNA-bd_sf"/>
</dbReference>